<dbReference type="InterPro" id="IPR003593">
    <property type="entry name" value="AAA+_ATPase"/>
</dbReference>
<evidence type="ECO:0000256" key="1">
    <source>
        <dbReference type="ARBA" id="ARBA00022448"/>
    </source>
</evidence>
<keyword evidence="2" id="KW-1003">Cell membrane</keyword>
<evidence type="ECO:0000313" key="8">
    <source>
        <dbReference type="EMBL" id="KRL05703.1"/>
    </source>
</evidence>
<dbReference type="SUPFAM" id="SSF52540">
    <property type="entry name" value="P-loop containing nucleoside triphosphate hydrolases"/>
    <property type="match status" value="1"/>
</dbReference>
<evidence type="ECO:0000259" key="7">
    <source>
        <dbReference type="PROSITE" id="PS50893"/>
    </source>
</evidence>
<keyword evidence="5" id="KW-1278">Translocase</keyword>
<keyword evidence="4 8" id="KW-0067">ATP-binding</keyword>
<dbReference type="Pfam" id="PF00005">
    <property type="entry name" value="ABC_tran"/>
    <property type="match status" value="1"/>
</dbReference>
<evidence type="ECO:0000256" key="5">
    <source>
        <dbReference type="ARBA" id="ARBA00022967"/>
    </source>
</evidence>
<dbReference type="SUPFAM" id="SSF50331">
    <property type="entry name" value="MOP-like"/>
    <property type="match status" value="1"/>
</dbReference>
<evidence type="ECO:0000256" key="2">
    <source>
        <dbReference type="ARBA" id="ARBA00022475"/>
    </source>
</evidence>
<dbReference type="InterPro" id="IPR003439">
    <property type="entry name" value="ABC_transporter-like_ATP-bd"/>
</dbReference>
<dbReference type="PANTHER" id="PTHR43875">
    <property type="entry name" value="MALTODEXTRIN IMPORT ATP-BINDING PROTEIN MSMX"/>
    <property type="match status" value="1"/>
</dbReference>
<dbReference type="InterPro" id="IPR047641">
    <property type="entry name" value="ABC_transpr_MalK/UgpC-like"/>
</dbReference>
<evidence type="ECO:0000313" key="9">
    <source>
        <dbReference type="Proteomes" id="UP000051686"/>
    </source>
</evidence>
<dbReference type="InterPro" id="IPR027417">
    <property type="entry name" value="P-loop_NTPase"/>
</dbReference>
<dbReference type="Gene3D" id="3.40.50.300">
    <property type="entry name" value="P-loop containing nucleotide triphosphate hydrolases"/>
    <property type="match status" value="1"/>
</dbReference>
<dbReference type="Gene3D" id="2.40.50.140">
    <property type="entry name" value="Nucleic acid-binding proteins"/>
    <property type="match status" value="1"/>
</dbReference>
<sequence>MGIELSNISKSYDNQNWTLKDVSVQIRSGEFFTIVGPSGCGKSTLLRMIAGLISISNGTLKIDGRDVTNLQPQERALTMVFQNYALFPFLDVKANVSFGLKARKMQSAQINERVANALELVGLSELKDRKPRELSGGQRQRVALARAIASDTKVCLMDEPLSNLDAQLRSKMRSEIRELQQKLGITLIYVTHDQVEAMTMADRIMVLHAHTVQQIGTPSEIYQHPANAFVAQFFGTPRMNLLSVHYASKNQRHLKFDSYIDYLLPRDIEDGDYFVGIRPGELEIHTADKANAVIKNIEYLGTQSIIHAVLDNDMEIRITTSKNNTFCLNDHVQIRATNTYFVFDSTGKAIFFNKGDVQNGYTDHKQEPANAL</sequence>
<evidence type="ECO:0000256" key="4">
    <source>
        <dbReference type="ARBA" id="ARBA00022840"/>
    </source>
</evidence>
<reference evidence="8 9" key="1">
    <citation type="journal article" date="2015" name="Genome Announc.">
        <title>Expanding the biotechnology potential of lactobacilli through comparative genomics of 213 strains and associated genera.</title>
        <authorList>
            <person name="Sun Z."/>
            <person name="Harris H.M."/>
            <person name="McCann A."/>
            <person name="Guo C."/>
            <person name="Argimon S."/>
            <person name="Zhang W."/>
            <person name="Yang X."/>
            <person name="Jeffery I.B."/>
            <person name="Cooney J.C."/>
            <person name="Kagawa T.F."/>
            <person name="Liu W."/>
            <person name="Song Y."/>
            <person name="Salvetti E."/>
            <person name="Wrobel A."/>
            <person name="Rasinkangas P."/>
            <person name="Parkhill J."/>
            <person name="Rea M.C."/>
            <person name="O'Sullivan O."/>
            <person name="Ritari J."/>
            <person name="Douillard F.P."/>
            <person name="Paul Ross R."/>
            <person name="Yang R."/>
            <person name="Briner A.E."/>
            <person name="Felis G.E."/>
            <person name="de Vos W.M."/>
            <person name="Barrangou R."/>
            <person name="Klaenhammer T.R."/>
            <person name="Caufield P.W."/>
            <person name="Cui Y."/>
            <person name="Zhang H."/>
            <person name="O'Toole P.W."/>
        </authorList>
    </citation>
    <scope>NUCLEOTIDE SEQUENCE [LARGE SCALE GENOMIC DNA]</scope>
    <source>
        <strain evidence="8 9">DSM 19972</strain>
    </source>
</reference>
<dbReference type="RefSeq" id="WP_057895445.1">
    <property type="nucleotide sequence ID" value="NZ_AZEH01000020.1"/>
</dbReference>
<dbReference type="Proteomes" id="UP000051686">
    <property type="component" value="Unassembled WGS sequence"/>
</dbReference>
<dbReference type="PANTHER" id="PTHR43875:SF15">
    <property type="entry name" value="TREHALOSE IMPORT ATP-BINDING PROTEIN SUGC"/>
    <property type="match status" value="1"/>
</dbReference>
<organism evidence="8 9">
    <name type="scientific">Liquorilactobacillus oeni DSM 19972</name>
    <dbReference type="NCBI Taxonomy" id="1423777"/>
    <lineage>
        <taxon>Bacteria</taxon>
        <taxon>Bacillati</taxon>
        <taxon>Bacillota</taxon>
        <taxon>Bacilli</taxon>
        <taxon>Lactobacillales</taxon>
        <taxon>Lactobacillaceae</taxon>
        <taxon>Liquorilactobacillus</taxon>
    </lineage>
</organism>
<dbReference type="EMBL" id="AZEH01000020">
    <property type="protein sequence ID" value="KRL05703.1"/>
    <property type="molecule type" value="Genomic_DNA"/>
</dbReference>
<dbReference type="PROSITE" id="PS00211">
    <property type="entry name" value="ABC_TRANSPORTER_1"/>
    <property type="match status" value="1"/>
</dbReference>
<proteinExistence type="predicted"/>
<protein>
    <submittedName>
        <fullName evidence="8">ABC transporter ATP-binding protein</fullName>
    </submittedName>
</protein>
<keyword evidence="1" id="KW-0813">Transport</keyword>
<feature type="domain" description="ABC transporter" evidence="7">
    <location>
        <begin position="3"/>
        <end position="234"/>
    </location>
</feature>
<dbReference type="GO" id="GO:0016887">
    <property type="term" value="F:ATP hydrolysis activity"/>
    <property type="evidence" value="ECO:0007669"/>
    <property type="project" value="InterPro"/>
</dbReference>
<dbReference type="AlphaFoldDB" id="A0A0R1MBV4"/>
<dbReference type="PATRIC" id="fig|1423777.3.peg.473"/>
<dbReference type="STRING" id="1423777.FD46_GL000452"/>
<dbReference type="InterPro" id="IPR017871">
    <property type="entry name" value="ABC_transporter-like_CS"/>
</dbReference>
<evidence type="ECO:0000256" key="6">
    <source>
        <dbReference type="ARBA" id="ARBA00023136"/>
    </source>
</evidence>
<dbReference type="Gene3D" id="2.40.50.100">
    <property type="match status" value="1"/>
</dbReference>
<dbReference type="InterPro" id="IPR008995">
    <property type="entry name" value="Mo/tungstate-bd_C_term_dom"/>
</dbReference>
<keyword evidence="9" id="KW-1185">Reference proteome</keyword>
<comment type="caution">
    <text evidence="8">The sequence shown here is derived from an EMBL/GenBank/DDBJ whole genome shotgun (WGS) entry which is preliminary data.</text>
</comment>
<dbReference type="OrthoDB" id="9790614at2"/>
<name>A0A0R1MBV4_9LACO</name>
<evidence type="ECO:0000256" key="3">
    <source>
        <dbReference type="ARBA" id="ARBA00022741"/>
    </source>
</evidence>
<dbReference type="FunFam" id="3.40.50.300:FF:000042">
    <property type="entry name" value="Maltose/maltodextrin ABC transporter, ATP-binding protein"/>
    <property type="match status" value="1"/>
</dbReference>
<dbReference type="SMART" id="SM00382">
    <property type="entry name" value="AAA"/>
    <property type="match status" value="1"/>
</dbReference>
<dbReference type="PROSITE" id="PS50893">
    <property type="entry name" value="ABC_TRANSPORTER_2"/>
    <property type="match status" value="1"/>
</dbReference>
<dbReference type="GO" id="GO:0055052">
    <property type="term" value="C:ATP-binding cassette (ABC) transporter complex, substrate-binding subunit-containing"/>
    <property type="evidence" value="ECO:0007669"/>
    <property type="project" value="TreeGrafter"/>
</dbReference>
<keyword evidence="3" id="KW-0547">Nucleotide-binding</keyword>
<dbReference type="GO" id="GO:0140359">
    <property type="term" value="F:ABC-type transporter activity"/>
    <property type="evidence" value="ECO:0007669"/>
    <property type="project" value="UniProtKB-ARBA"/>
</dbReference>
<dbReference type="GO" id="GO:0005524">
    <property type="term" value="F:ATP binding"/>
    <property type="evidence" value="ECO:0007669"/>
    <property type="project" value="UniProtKB-KW"/>
</dbReference>
<accession>A0A0R1MBV4</accession>
<keyword evidence="6" id="KW-0472">Membrane</keyword>
<dbReference type="InterPro" id="IPR012340">
    <property type="entry name" value="NA-bd_OB-fold"/>
</dbReference>
<gene>
    <name evidence="8" type="ORF">FD46_GL000452</name>
</gene>